<dbReference type="GO" id="GO:0004672">
    <property type="term" value="F:protein kinase activity"/>
    <property type="evidence" value="ECO:0007669"/>
    <property type="project" value="InterPro"/>
</dbReference>
<dbReference type="GO" id="GO:0097527">
    <property type="term" value="P:necroptotic signaling pathway"/>
    <property type="evidence" value="ECO:0007669"/>
    <property type="project" value="TreeGrafter"/>
</dbReference>
<accession>A0A397J932</accession>
<dbReference type="Gene3D" id="1.10.510.10">
    <property type="entry name" value="Transferase(Phosphotransferase) domain 1"/>
    <property type="match status" value="3"/>
</dbReference>
<sequence length="850" mass="98479">MDETIIKNRLYKIYFQLLVYLTKGDDGDTEQNGETIGDVNIIVEQDDNNTYNRFLFNTKKMPFSNNKDLTRIAEDRKIKKFDYDTFEDIKKIARGGFGSVNRAYSKDLKKQVALKCLHDEGSDNFYNAFMNELQNIIAVNHHKNIVKYYGVSIDFSVERCYLVLQYAKDDNLKNYLRDNFKDLNWKTKIKMAQDITNGLRHIHKENIVHRDLHSKNVLVHEERLLIADLGLSKSLDANSNSFAGGMCAYSDPEYLRNTKAYKRSKASDIYSLGVIFWELSNFSVERCYLVLQYAKDDNLKNYLRDNFKDLNWKTKIKMAQDITNGLRHIHKENIVHRDLHSKNVLVHEERLLIADLGLSKSLDANSNSFAGGMCAYSDPEYLRNTKAYKRSKASDIYSLGVIFWELSSGRPPFNEQIDFDIYKSIITGKREAPVNGTPEDYIKIYSDAWKDNPNQRPTIEEIRDSLKNIQFESIHTNSNENNKYIQIEVYTNNQINNFKPIETYSRDSISIESNSQISFGNSINQENLEITVLGNPGESSTLSLNSYDQEWLNRQKYGYNVFKNLEEVGESIHNATMMNGEIKVTLKSVVVNSMELFVNELKKHLKVDAHENIIKFYGISQKDLNSSNYILVFEYSDGETLRNYLKSNFKKLEWLNKLKLAQQIAKAIEYFHSFDIIHGDMNSENIFIHNDIIKISNFGISKLVIEPSIDLLNSLGLIEYSDPILLKAEGKFSRTKASDIYGVGILLWEISSGKFPYYSYESKLQARETMEAKDESRLKDKFSSRSKSILEKIVSYIIKGNREIPIRGTLKNYVDIYQDCWNQDPEQRPNIEKVIQELENVAKKIVESIE</sequence>
<proteinExistence type="predicted"/>
<name>A0A397J932_9GLOM</name>
<evidence type="ECO:0000313" key="5">
    <source>
        <dbReference type="Proteomes" id="UP000266861"/>
    </source>
</evidence>
<dbReference type="InterPro" id="IPR011009">
    <property type="entry name" value="Kinase-like_dom_sf"/>
</dbReference>
<dbReference type="OrthoDB" id="10252171at2759"/>
<dbReference type="PANTHER" id="PTHR44329:SF298">
    <property type="entry name" value="MIXED LINEAGE KINASE DOMAIN-LIKE PROTEIN"/>
    <property type="match status" value="1"/>
</dbReference>
<evidence type="ECO:0000256" key="1">
    <source>
        <dbReference type="ARBA" id="ARBA00022741"/>
    </source>
</evidence>
<dbReference type="InterPro" id="IPR000719">
    <property type="entry name" value="Prot_kinase_dom"/>
</dbReference>
<evidence type="ECO:0000259" key="3">
    <source>
        <dbReference type="PROSITE" id="PS50011"/>
    </source>
</evidence>
<dbReference type="Proteomes" id="UP000266861">
    <property type="component" value="Unassembled WGS sequence"/>
</dbReference>
<protein>
    <recommendedName>
        <fullName evidence="3">Protein kinase domain-containing protein</fullName>
    </recommendedName>
</protein>
<dbReference type="InterPro" id="IPR001245">
    <property type="entry name" value="Ser-Thr/Tyr_kinase_cat_dom"/>
</dbReference>
<dbReference type="PROSITE" id="PS50011">
    <property type="entry name" value="PROTEIN_KINASE_DOM"/>
    <property type="match status" value="2"/>
</dbReference>
<evidence type="ECO:0000313" key="4">
    <source>
        <dbReference type="EMBL" id="RHZ84531.1"/>
    </source>
</evidence>
<dbReference type="CDD" id="cd00180">
    <property type="entry name" value="PKc"/>
    <property type="match status" value="1"/>
</dbReference>
<dbReference type="SUPFAM" id="SSF56112">
    <property type="entry name" value="Protein kinase-like (PK-like)"/>
    <property type="match status" value="3"/>
</dbReference>
<dbReference type="InterPro" id="IPR051681">
    <property type="entry name" value="Ser/Thr_Kinases-Pseudokinases"/>
</dbReference>
<dbReference type="AlphaFoldDB" id="A0A397J932"/>
<keyword evidence="2" id="KW-0067">ATP-binding</keyword>
<reference evidence="4 5" key="1">
    <citation type="submission" date="2018-08" db="EMBL/GenBank/DDBJ databases">
        <title>Genome and evolution of the arbuscular mycorrhizal fungus Diversispora epigaea (formerly Glomus versiforme) and its bacterial endosymbionts.</title>
        <authorList>
            <person name="Sun X."/>
            <person name="Fei Z."/>
            <person name="Harrison M."/>
        </authorList>
    </citation>
    <scope>NUCLEOTIDE SEQUENCE [LARGE SCALE GENOMIC DNA]</scope>
    <source>
        <strain evidence="4 5">IT104</strain>
    </source>
</reference>
<dbReference type="PRINTS" id="PR00109">
    <property type="entry name" value="TYRKINASE"/>
</dbReference>
<dbReference type="EMBL" id="PQFF01000075">
    <property type="protein sequence ID" value="RHZ84531.1"/>
    <property type="molecule type" value="Genomic_DNA"/>
</dbReference>
<dbReference type="STRING" id="1348612.A0A397J932"/>
<keyword evidence="5" id="KW-1185">Reference proteome</keyword>
<feature type="domain" description="Protein kinase" evidence="3">
    <location>
        <begin position="562"/>
        <end position="841"/>
    </location>
</feature>
<dbReference type="Pfam" id="PF07714">
    <property type="entry name" value="PK_Tyr_Ser-Thr"/>
    <property type="match status" value="3"/>
</dbReference>
<gene>
    <name evidence="4" type="ORF">Glove_79g14</name>
</gene>
<evidence type="ECO:0000256" key="2">
    <source>
        <dbReference type="ARBA" id="ARBA00022840"/>
    </source>
</evidence>
<comment type="caution">
    <text evidence="4">The sequence shown here is derived from an EMBL/GenBank/DDBJ whole genome shotgun (WGS) entry which is preliminary data.</text>
</comment>
<organism evidence="4 5">
    <name type="scientific">Diversispora epigaea</name>
    <dbReference type="NCBI Taxonomy" id="1348612"/>
    <lineage>
        <taxon>Eukaryota</taxon>
        <taxon>Fungi</taxon>
        <taxon>Fungi incertae sedis</taxon>
        <taxon>Mucoromycota</taxon>
        <taxon>Glomeromycotina</taxon>
        <taxon>Glomeromycetes</taxon>
        <taxon>Diversisporales</taxon>
        <taxon>Diversisporaceae</taxon>
        <taxon>Diversispora</taxon>
    </lineage>
</organism>
<dbReference type="GO" id="GO:0005524">
    <property type="term" value="F:ATP binding"/>
    <property type="evidence" value="ECO:0007669"/>
    <property type="project" value="UniProtKB-KW"/>
</dbReference>
<keyword evidence="1" id="KW-0547">Nucleotide-binding</keyword>
<feature type="domain" description="Protein kinase" evidence="3">
    <location>
        <begin position="86"/>
        <end position="471"/>
    </location>
</feature>
<dbReference type="PANTHER" id="PTHR44329">
    <property type="entry name" value="SERINE/THREONINE-PROTEIN KINASE TNNI3K-RELATED"/>
    <property type="match status" value="1"/>
</dbReference>